<dbReference type="SUPFAM" id="SSF82771">
    <property type="entry name" value="GIY-YIG endonuclease"/>
    <property type="match status" value="1"/>
</dbReference>
<name>A0A1V0BDP3_9BURK</name>
<organism evidence="2 3">
    <name type="scientific">Comamonas kerstersii</name>
    <dbReference type="NCBI Taxonomy" id="225992"/>
    <lineage>
        <taxon>Bacteria</taxon>
        <taxon>Pseudomonadati</taxon>
        <taxon>Pseudomonadota</taxon>
        <taxon>Betaproteobacteria</taxon>
        <taxon>Burkholderiales</taxon>
        <taxon>Comamonadaceae</taxon>
        <taxon>Comamonas</taxon>
    </lineage>
</organism>
<dbReference type="RefSeq" id="WP_054065580.1">
    <property type="nucleotide sequence ID" value="NZ_CAUCIF010000002.1"/>
</dbReference>
<dbReference type="EMBL" id="CP020121">
    <property type="protein sequence ID" value="AQZ98056.1"/>
    <property type="molecule type" value="Genomic_DNA"/>
</dbReference>
<gene>
    <name evidence="2" type="ORF">B5M06_07115</name>
</gene>
<dbReference type="InterPro" id="IPR035901">
    <property type="entry name" value="GIY-YIG_endonuc_sf"/>
</dbReference>
<accession>A0A1V0BDP3</accession>
<protein>
    <recommendedName>
        <fullName evidence="1">GIY-YIG domain-containing protein</fullName>
    </recommendedName>
</protein>
<reference evidence="2 3" key="1">
    <citation type="submission" date="2017-03" db="EMBL/GenBank/DDBJ databases">
        <title>Rapid Whole Genome Sequencing of Comamonas kerstersii Causing Continuous ambulatory Peritoneal Dialysis-Associated Peritonitis.</title>
        <authorList>
            <person name="Zheng B."/>
        </authorList>
    </citation>
    <scope>NUCLEOTIDE SEQUENCE [LARGE SCALE GENOMIC DNA]</scope>
    <source>
        <strain evidence="2 3">8943</strain>
    </source>
</reference>
<evidence type="ECO:0000313" key="2">
    <source>
        <dbReference type="EMBL" id="AQZ98056.1"/>
    </source>
</evidence>
<dbReference type="Gene3D" id="3.40.1440.10">
    <property type="entry name" value="GIY-YIG endonuclease"/>
    <property type="match status" value="1"/>
</dbReference>
<feature type="domain" description="GIY-YIG" evidence="1">
    <location>
        <begin position="24"/>
        <end position="93"/>
    </location>
</feature>
<dbReference type="Pfam" id="PF01541">
    <property type="entry name" value="GIY-YIG"/>
    <property type="match status" value="1"/>
</dbReference>
<dbReference type="InterPro" id="IPR000305">
    <property type="entry name" value="GIY-YIG_endonuc"/>
</dbReference>
<evidence type="ECO:0000259" key="1">
    <source>
        <dbReference type="Pfam" id="PF01541"/>
    </source>
</evidence>
<sequence>MSKTFVHDRSVFFARGKLGDDGSGAVYAYYDEHGKALYVGQSGRTIKSRMHDQTSPHKKTLWWETWKTMRFVQVRDCTDRLTLELLLILALQPAFNTKPGPRMLATMFENADGLKAPV</sequence>
<evidence type="ECO:0000313" key="3">
    <source>
        <dbReference type="Proteomes" id="UP000242792"/>
    </source>
</evidence>
<dbReference type="Proteomes" id="UP000242792">
    <property type="component" value="Chromosome"/>
</dbReference>
<proteinExistence type="predicted"/>
<dbReference type="AlphaFoldDB" id="A0A1V0BDP3"/>
<dbReference type="KEGG" id="cke:B5M06_07115"/>